<proteinExistence type="predicted"/>
<organism evidence="1">
    <name type="scientific">Pinguiococcus pyrenoidosus</name>
    <dbReference type="NCBI Taxonomy" id="172671"/>
    <lineage>
        <taxon>Eukaryota</taxon>
        <taxon>Sar</taxon>
        <taxon>Stramenopiles</taxon>
        <taxon>Ochrophyta</taxon>
        <taxon>Pinguiophyceae</taxon>
        <taxon>Pinguiochrysidales</taxon>
        <taxon>Pinguiochrysidaceae</taxon>
        <taxon>Pinguiococcus</taxon>
    </lineage>
</organism>
<gene>
    <name evidence="1" type="ORF">PPYR1160_LOCUS4931</name>
</gene>
<sequence>MALDSREATLRLQLSFLGTQRRRARTATAQRLRSWQSRVLRGREAFKRTLLQIRDSRALLDEVATAVEVEKAVMCFEEELTRLHFHETVSRGKAVYMPWKVSRTDIDSKILWRAWLLRIAYEAPP</sequence>
<dbReference type="AlphaFoldDB" id="A0A7R9U7L7"/>
<accession>A0A7R9U7L7</accession>
<name>A0A7R9U7L7_9STRA</name>
<dbReference type="EMBL" id="HBEA01006425">
    <property type="protein sequence ID" value="CAD8255439.1"/>
    <property type="molecule type" value="Transcribed_RNA"/>
</dbReference>
<evidence type="ECO:0000313" key="1">
    <source>
        <dbReference type="EMBL" id="CAD8255439.1"/>
    </source>
</evidence>
<protein>
    <submittedName>
        <fullName evidence="1">Uncharacterized protein</fullName>
    </submittedName>
</protein>
<reference evidence="1" key="1">
    <citation type="submission" date="2021-01" db="EMBL/GenBank/DDBJ databases">
        <authorList>
            <person name="Corre E."/>
            <person name="Pelletier E."/>
            <person name="Niang G."/>
            <person name="Scheremetjew M."/>
            <person name="Finn R."/>
            <person name="Kale V."/>
            <person name="Holt S."/>
            <person name="Cochrane G."/>
            <person name="Meng A."/>
            <person name="Brown T."/>
            <person name="Cohen L."/>
        </authorList>
    </citation>
    <scope>NUCLEOTIDE SEQUENCE</scope>
    <source>
        <strain evidence="1">CCMP2078</strain>
    </source>
</reference>